<feature type="transmembrane region" description="Helical" evidence="6">
    <location>
        <begin position="46"/>
        <end position="65"/>
    </location>
</feature>
<feature type="transmembrane region" description="Helical" evidence="6">
    <location>
        <begin position="6"/>
        <end position="25"/>
    </location>
</feature>
<dbReference type="OrthoDB" id="9795496at2"/>
<evidence type="ECO:0000256" key="6">
    <source>
        <dbReference type="SAM" id="Phobius"/>
    </source>
</evidence>
<dbReference type="InterPro" id="IPR004307">
    <property type="entry name" value="TspO_MBR"/>
</dbReference>
<comment type="subcellular location">
    <subcellularLocation>
        <location evidence="1">Membrane</location>
        <topology evidence="1">Multi-pass membrane protein</topology>
    </subcellularLocation>
</comment>
<dbReference type="Proteomes" id="UP000700212">
    <property type="component" value="Unassembled WGS sequence"/>
</dbReference>
<reference evidence="7" key="1">
    <citation type="journal article" date="2021" name="PeerJ">
        <title>Extensive microbial diversity within the chicken gut microbiome revealed by metagenomics and culture.</title>
        <authorList>
            <person name="Gilroy R."/>
            <person name="Ravi A."/>
            <person name="Getino M."/>
            <person name="Pursley I."/>
            <person name="Horton D.L."/>
            <person name="Alikhan N.F."/>
            <person name="Baker D."/>
            <person name="Gharbi K."/>
            <person name="Hall N."/>
            <person name="Watson M."/>
            <person name="Adriaenssens E.M."/>
            <person name="Foster-Nyarko E."/>
            <person name="Jarju S."/>
            <person name="Secka A."/>
            <person name="Antonio M."/>
            <person name="Oren A."/>
            <person name="Chaudhuri R.R."/>
            <person name="La Ragione R."/>
            <person name="Hildebrand F."/>
            <person name="Pallen M.J."/>
        </authorList>
    </citation>
    <scope>NUCLEOTIDE SEQUENCE</scope>
    <source>
        <strain evidence="7">CHK160-4876</strain>
    </source>
</reference>
<organism evidence="7 8">
    <name type="scientific">Metalysinibacillus jejuensis</name>
    <dbReference type="NCBI Taxonomy" id="914327"/>
    <lineage>
        <taxon>Bacteria</taxon>
        <taxon>Bacillati</taxon>
        <taxon>Bacillota</taxon>
        <taxon>Bacilli</taxon>
        <taxon>Bacillales</taxon>
        <taxon>Caryophanaceae</taxon>
        <taxon>Metalysinibacillus</taxon>
    </lineage>
</organism>
<sequence length="152" mass="17748">MSKKKLFTHVLAPVIGGSIVGYLANKNARLQYDKLETPSFAPPGKVFPIIWPTLYTMMGYADYRITAKEHNEEAKQWYAVQLTLNYVWSFLFFKFNLRGVALIEMVFFLMTILMTAYSFYELDTIAGLLFIPYIAWVTFALTLNFETWRLNR</sequence>
<evidence type="ECO:0000313" key="7">
    <source>
        <dbReference type="EMBL" id="HJH10616.1"/>
    </source>
</evidence>
<dbReference type="EMBL" id="DYTV01000033">
    <property type="protein sequence ID" value="HJH10616.1"/>
    <property type="molecule type" value="Genomic_DNA"/>
</dbReference>
<keyword evidence="5 6" id="KW-0472">Membrane</keyword>
<reference evidence="7" key="2">
    <citation type="submission" date="2021-09" db="EMBL/GenBank/DDBJ databases">
        <authorList>
            <person name="Gilroy R."/>
        </authorList>
    </citation>
    <scope>NUCLEOTIDE SEQUENCE</scope>
    <source>
        <strain evidence="7">CHK160-4876</strain>
    </source>
</reference>
<protein>
    <submittedName>
        <fullName evidence="7">Tryptophan-rich sensory protein</fullName>
    </submittedName>
</protein>
<evidence type="ECO:0000256" key="1">
    <source>
        <dbReference type="ARBA" id="ARBA00004141"/>
    </source>
</evidence>
<dbReference type="AlphaFoldDB" id="A0A921N9Y1"/>
<accession>A0A921N9Y1</accession>
<comment type="caution">
    <text evidence="7">The sequence shown here is derived from an EMBL/GenBank/DDBJ whole genome shotgun (WGS) entry which is preliminary data.</text>
</comment>
<dbReference type="Pfam" id="PF03073">
    <property type="entry name" value="TspO_MBR"/>
    <property type="match status" value="1"/>
</dbReference>
<evidence type="ECO:0000256" key="5">
    <source>
        <dbReference type="ARBA" id="ARBA00023136"/>
    </source>
</evidence>
<evidence type="ECO:0000256" key="2">
    <source>
        <dbReference type="ARBA" id="ARBA00007524"/>
    </source>
</evidence>
<feature type="transmembrane region" description="Helical" evidence="6">
    <location>
        <begin position="125"/>
        <end position="145"/>
    </location>
</feature>
<evidence type="ECO:0000256" key="4">
    <source>
        <dbReference type="ARBA" id="ARBA00022989"/>
    </source>
</evidence>
<dbReference type="PIRSF" id="PIRSF005859">
    <property type="entry name" value="PBR"/>
    <property type="match status" value="1"/>
</dbReference>
<keyword evidence="4 6" id="KW-1133">Transmembrane helix</keyword>
<dbReference type="FunFam" id="1.20.1260.100:FF:000001">
    <property type="entry name" value="translocator protein 2"/>
    <property type="match status" value="1"/>
</dbReference>
<proteinExistence type="inferred from homology"/>
<dbReference type="GO" id="GO:0033013">
    <property type="term" value="P:tetrapyrrole metabolic process"/>
    <property type="evidence" value="ECO:0007669"/>
    <property type="project" value="UniProtKB-ARBA"/>
</dbReference>
<keyword evidence="3 6" id="KW-0812">Transmembrane</keyword>
<evidence type="ECO:0000313" key="8">
    <source>
        <dbReference type="Proteomes" id="UP000700212"/>
    </source>
</evidence>
<dbReference type="GO" id="GO:0016020">
    <property type="term" value="C:membrane"/>
    <property type="evidence" value="ECO:0007669"/>
    <property type="project" value="UniProtKB-SubCell"/>
</dbReference>
<dbReference type="PANTHER" id="PTHR10057:SF0">
    <property type="entry name" value="TRANSLOCATOR PROTEIN"/>
    <property type="match status" value="1"/>
</dbReference>
<name>A0A921N9Y1_9BACL</name>
<gene>
    <name evidence="7" type="ORF">K8V30_02785</name>
</gene>
<dbReference type="Gene3D" id="1.20.1260.100">
    <property type="entry name" value="TspO/MBR protein"/>
    <property type="match status" value="1"/>
</dbReference>
<evidence type="ECO:0000256" key="3">
    <source>
        <dbReference type="ARBA" id="ARBA00022692"/>
    </source>
</evidence>
<dbReference type="PANTHER" id="PTHR10057">
    <property type="entry name" value="PERIPHERAL-TYPE BENZODIAZEPINE RECEPTOR"/>
    <property type="match status" value="1"/>
</dbReference>
<dbReference type="RefSeq" id="WP_108307419.1">
    <property type="nucleotide sequence ID" value="NZ_QAFW01000028.1"/>
</dbReference>
<feature type="transmembrane region" description="Helical" evidence="6">
    <location>
        <begin position="100"/>
        <end position="119"/>
    </location>
</feature>
<dbReference type="InterPro" id="IPR038330">
    <property type="entry name" value="TspO/MBR-related_sf"/>
</dbReference>
<dbReference type="CDD" id="cd15904">
    <property type="entry name" value="TSPO_MBR"/>
    <property type="match status" value="1"/>
</dbReference>
<comment type="similarity">
    <text evidence="2">Belongs to the TspO/BZRP family.</text>
</comment>